<sequence length="117" mass="12577">MSCGLGSAYKGHQRNSLADVALSVCPGFNYGIGNALPYGLDNRWNIYDDSCNIADTLIIPTSSNPCATDTFGCSPPPLYFNKYKSTRTNLIYDCRPDPNSGVCGNDAIAVCCRNDGH</sequence>
<reference evidence="1 2" key="1">
    <citation type="journal article" date="2019" name="Nat. Ecol. Evol.">
        <title>Megaphylogeny resolves global patterns of mushroom evolution.</title>
        <authorList>
            <person name="Varga T."/>
            <person name="Krizsan K."/>
            <person name="Foldi C."/>
            <person name="Dima B."/>
            <person name="Sanchez-Garcia M."/>
            <person name="Sanchez-Ramirez S."/>
            <person name="Szollosi G.J."/>
            <person name="Szarkandi J.G."/>
            <person name="Papp V."/>
            <person name="Albert L."/>
            <person name="Andreopoulos W."/>
            <person name="Angelini C."/>
            <person name="Antonin V."/>
            <person name="Barry K.W."/>
            <person name="Bougher N.L."/>
            <person name="Buchanan P."/>
            <person name="Buyck B."/>
            <person name="Bense V."/>
            <person name="Catcheside P."/>
            <person name="Chovatia M."/>
            <person name="Cooper J."/>
            <person name="Damon W."/>
            <person name="Desjardin D."/>
            <person name="Finy P."/>
            <person name="Geml J."/>
            <person name="Haridas S."/>
            <person name="Hughes K."/>
            <person name="Justo A."/>
            <person name="Karasinski D."/>
            <person name="Kautmanova I."/>
            <person name="Kiss B."/>
            <person name="Kocsube S."/>
            <person name="Kotiranta H."/>
            <person name="LaButti K.M."/>
            <person name="Lechner B.E."/>
            <person name="Liimatainen K."/>
            <person name="Lipzen A."/>
            <person name="Lukacs Z."/>
            <person name="Mihaltcheva S."/>
            <person name="Morgado L.N."/>
            <person name="Niskanen T."/>
            <person name="Noordeloos M.E."/>
            <person name="Ohm R.A."/>
            <person name="Ortiz-Santana B."/>
            <person name="Ovrebo C."/>
            <person name="Racz N."/>
            <person name="Riley R."/>
            <person name="Savchenko A."/>
            <person name="Shiryaev A."/>
            <person name="Soop K."/>
            <person name="Spirin V."/>
            <person name="Szebenyi C."/>
            <person name="Tomsovsky M."/>
            <person name="Tulloss R.E."/>
            <person name="Uehling J."/>
            <person name="Grigoriev I.V."/>
            <person name="Vagvolgyi C."/>
            <person name="Papp T."/>
            <person name="Martin F.M."/>
            <person name="Miettinen O."/>
            <person name="Hibbett D.S."/>
            <person name="Nagy L.G."/>
        </authorList>
    </citation>
    <scope>NUCLEOTIDE SEQUENCE [LARGE SCALE GENOMIC DNA]</scope>
    <source>
        <strain evidence="1 2">NL-1719</strain>
    </source>
</reference>
<dbReference type="Proteomes" id="UP000308600">
    <property type="component" value="Unassembled WGS sequence"/>
</dbReference>
<evidence type="ECO:0000313" key="2">
    <source>
        <dbReference type="Proteomes" id="UP000308600"/>
    </source>
</evidence>
<organism evidence="1 2">
    <name type="scientific">Pluteus cervinus</name>
    <dbReference type="NCBI Taxonomy" id="181527"/>
    <lineage>
        <taxon>Eukaryota</taxon>
        <taxon>Fungi</taxon>
        <taxon>Dikarya</taxon>
        <taxon>Basidiomycota</taxon>
        <taxon>Agaricomycotina</taxon>
        <taxon>Agaricomycetes</taxon>
        <taxon>Agaricomycetidae</taxon>
        <taxon>Agaricales</taxon>
        <taxon>Pluteineae</taxon>
        <taxon>Pluteaceae</taxon>
        <taxon>Pluteus</taxon>
    </lineage>
</organism>
<dbReference type="EMBL" id="ML208355">
    <property type="protein sequence ID" value="TFK68311.1"/>
    <property type="molecule type" value="Genomic_DNA"/>
</dbReference>
<protein>
    <submittedName>
        <fullName evidence="1">Uncharacterized protein</fullName>
    </submittedName>
</protein>
<keyword evidence="2" id="KW-1185">Reference proteome</keyword>
<evidence type="ECO:0000313" key="1">
    <source>
        <dbReference type="EMBL" id="TFK68311.1"/>
    </source>
</evidence>
<proteinExistence type="predicted"/>
<accession>A0ACD3ASM6</accession>
<name>A0ACD3ASM6_9AGAR</name>
<gene>
    <name evidence="1" type="ORF">BDN72DRAFT_842002</name>
</gene>